<evidence type="ECO:0000313" key="3">
    <source>
        <dbReference type="Proteomes" id="UP000637002"/>
    </source>
</evidence>
<dbReference type="InterPro" id="IPR036844">
    <property type="entry name" value="Hint_dom_sf"/>
</dbReference>
<organism evidence="2 3">
    <name type="scientific">Chelatococcus reniformis</name>
    <dbReference type="NCBI Taxonomy" id="1494448"/>
    <lineage>
        <taxon>Bacteria</taxon>
        <taxon>Pseudomonadati</taxon>
        <taxon>Pseudomonadota</taxon>
        <taxon>Alphaproteobacteria</taxon>
        <taxon>Hyphomicrobiales</taxon>
        <taxon>Chelatococcaceae</taxon>
        <taxon>Chelatococcus</taxon>
    </lineage>
</organism>
<dbReference type="SUPFAM" id="SSF51126">
    <property type="entry name" value="Pectin lyase-like"/>
    <property type="match status" value="1"/>
</dbReference>
<evidence type="ECO:0000313" key="2">
    <source>
        <dbReference type="EMBL" id="GGC67846.1"/>
    </source>
</evidence>
<proteinExistence type="predicted"/>
<feature type="domain" description="Hedgehog/Intein (Hint)" evidence="1">
    <location>
        <begin position="488"/>
        <end position="622"/>
    </location>
</feature>
<dbReference type="Gene3D" id="2.170.16.10">
    <property type="entry name" value="Hedgehog/Intein (Hint) domain"/>
    <property type="match status" value="1"/>
</dbReference>
<gene>
    <name evidence="2" type="ORF">GCM10010994_28030</name>
</gene>
<sequence length="683" mass="69453">MTDKAWIGDDAGNGDWSNAANWDPPGVPGAADAVFINGGRPTIAGDVGAVASLSLSAQLALDGGVIQVSGTFANAGALTLANSSNLGCAQFDNVGAVTIGNGSTLYSGNVNNGGPIEIDAGGVLYADGGYSSLGSIDVRAGGLLQFEDLPLALAELTSGDIANNGTIAIGVGVRLDLADPIANQTLDLASVGSLTVNGGTIANGTIVDDGTTALTLQGATFEAMTYRGELDIGFGSLTVVGGLTVHDEAGVGPGTLNVDGGSIVIDGQTLDGMTINLFNAGLFALNAPAVLAAGVVLSIPTDAGSFLAGEFISHGQIDVLAGSLLSFETLDNEGEVLVGAGATLTGNALVNDGSITVANASLSLSGDLGGGGTLTLAGAATVTLNGGTASEQTVALIDGELRLLTPSAFEGLIDDFNDADDAIDLLGVPFDAGDTVTLLSGNLLEITQTAGEGGGVITLRLSPSEDYSRATFLLADDGEGGTDITVAVCFCAGTGIATPDGERPVETLAAGDLVTTAAGVARPIRWIGRQTVAPAFADPMRQSPIRISAGALDERMPVRDLYVSPEHALLVDGVLAQAGALVNGTTVRRMPRPTEPFIYYHIELDDHALVLADGTPAETFVDNVTRRRFDNHAEYEALFGPPQPRIPEMELPRAKSARQLPRAVRERLGRRAEALGLWRRAAA</sequence>
<dbReference type="RefSeq" id="WP_188609815.1">
    <property type="nucleotide sequence ID" value="NZ_BMGG01000005.1"/>
</dbReference>
<comment type="caution">
    <text evidence="2">The sequence shown here is derived from an EMBL/GenBank/DDBJ whole genome shotgun (WGS) entry which is preliminary data.</text>
</comment>
<dbReference type="AlphaFoldDB" id="A0A916XEE2"/>
<keyword evidence="3" id="KW-1185">Reference proteome</keyword>
<dbReference type="Proteomes" id="UP000637002">
    <property type="component" value="Unassembled WGS sequence"/>
</dbReference>
<evidence type="ECO:0000259" key="1">
    <source>
        <dbReference type="Pfam" id="PF13403"/>
    </source>
</evidence>
<name>A0A916XEE2_9HYPH</name>
<protein>
    <recommendedName>
        <fullName evidence="1">Hedgehog/Intein (Hint) domain-containing protein</fullName>
    </recommendedName>
</protein>
<accession>A0A916XEE2</accession>
<reference evidence="2" key="1">
    <citation type="journal article" date="2014" name="Int. J. Syst. Evol. Microbiol.">
        <title>Complete genome sequence of Corynebacterium casei LMG S-19264T (=DSM 44701T), isolated from a smear-ripened cheese.</title>
        <authorList>
            <consortium name="US DOE Joint Genome Institute (JGI-PGF)"/>
            <person name="Walter F."/>
            <person name="Albersmeier A."/>
            <person name="Kalinowski J."/>
            <person name="Ruckert C."/>
        </authorList>
    </citation>
    <scope>NUCLEOTIDE SEQUENCE</scope>
    <source>
        <strain evidence="2">CGMCC 1.12919</strain>
    </source>
</reference>
<dbReference type="EMBL" id="BMGG01000005">
    <property type="protein sequence ID" value="GGC67846.1"/>
    <property type="molecule type" value="Genomic_DNA"/>
</dbReference>
<dbReference type="Pfam" id="PF13403">
    <property type="entry name" value="Hint_2"/>
    <property type="match status" value="1"/>
</dbReference>
<dbReference type="SUPFAM" id="SSF51294">
    <property type="entry name" value="Hedgehog/intein (Hint) domain"/>
    <property type="match status" value="1"/>
</dbReference>
<dbReference type="InterPro" id="IPR028992">
    <property type="entry name" value="Hedgehog/Intein_dom"/>
</dbReference>
<reference evidence="2" key="2">
    <citation type="submission" date="2020-09" db="EMBL/GenBank/DDBJ databases">
        <authorList>
            <person name="Sun Q."/>
            <person name="Zhou Y."/>
        </authorList>
    </citation>
    <scope>NUCLEOTIDE SEQUENCE</scope>
    <source>
        <strain evidence="2">CGMCC 1.12919</strain>
    </source>
</reference>
<dbReference type="InterPro" id="IPR011050">
    <property type="entry name" value="Pectin_lyase_fold/virulence"/>
</dbReference>